<keyword evidence="3" id="KW-1185">Reference proteome</keyword>
<dbReference type="STRING" id="743788.S8DVU0"/>
<evidence type="ECO:0000313" key="3">
    <source>
        <dbReference type="Proteomes" id="UP000015241"/>
    </source>
</evidence>
<feature type="compositionally biased region" description="Pro residues" evidence="1">
    <location>
        <begin position="323"/>
        <end position="342"/>
    </location>
</feature>
<reference evidence="2 3" key="1">
    <citation type="journal article" date="2012" name="Science">
        <title>The Paleozoic origin of enzymatic lignin decomposition reconstructed from 31 fungal genomes.</title>
        <authorList>
            <person name="Floudas D."/>
            <person name="Binder M."/>
            <person name="Riley R."/>
            <person name="Barry K."/>
            <person name="Blanchette R.A."/>
            <person name="Henrissat B."/>
            <person name="Martinez A.T."/>
            <person name="Otillar R."/>
            <person name="Spatafora J.W."/>
            <person name="Yadav J.S."/>
            <person name="Aerts A."/>
            <person name="Benoit I."/>
            <person name="Boyd A."/>
            <person name="Carlson A."/>
            <person name="Copeland A."/>
            <person name="Coutinho P.M."/>
            <person name="de Vries R.P."/>
            <person name="Ferreira P."/>
            <person name="Findley K."/>
            <person name="Foster B."/>
            <person name="Gaskell J."/>
            <person name="Glotzer D."/>
            <person name="Gorecki P."/>
            <person name="Heitman J."/>
            <person name="Hesse C."/>
            <person name="Hori C."/>
            <person name="Igarashi K."/>
            <person name="Jurgens J.A."/>
            <person name="Kallen N."/>
            <person name="Kersten P."/>
            <person name="Kohler A."/>
            <person name="Kuees U."/>
            <person name="Kumar T.K.A."/>
            <person name="Kuo A."/>
            <person name="LaButti K."/>
            <person name="Larrondo L.F."/>
            <person name="Lindquist E."/>
            <person name="Ling A."/>
            <person name="Lombard V."/>
            <person name="Lucas S."/>
            <person name="Lundell T."/>
            <person name="Martin R."/>
            <person name="McLaughlin D.J."/>
            <person name="Morgenstern I."/>
            <person name="Morin E."/>
            <person name="Murat C."/>
            <person name="Nagy L.G."/>
            <person name="Nolan M."/>
            <person name="Ohm R.A."/>
            <person name="Patyshakuliyeva A."/>
            <person name="Rokas A."/>
            <person name="Ruiz-Duenas F.J."/>
            <person name="Sabat G."/>
            <person name="Salamov A."/>
            <person name="Samejima M."/>
            <person name="Schmutz J."/>
            <person name="Slot J.C."/>
            <person name="St John F."/>
            <person name="Stenlid J."/>
            <person name="Sun H."/>
            <person name="Sun S."/>
            <person name="Syed K."/>
            <person name="Tsang A."/>
            <person name="Wiebenga A."/>
            <person name="Young D."/>
            <person name="Pisabarro A."/>
            <person name="Eastwood D.C."/>
            <person name="Martin F."/>
            <person name="Cullen D."/>
            <person name="Grigoriev I.V."/>
            <person name="Hibbett D.S."/>
        </authorList>
    </citation>
    <scope>NUCLEOTIDE SEQUENCE</scope>
    <source>
        <strain evidence="3">FP-58527</strain>
    </source>
</reference>
<protein>
    <recommendedName>
        <fullName evidence="4">F-box domain-containing protein</fullName>
    </recommendedName>
</protein>
<dbReference type="AlphaFoldDB" id="S8DVU0"/>
<organism evidence="2 3">
    <name type="scientific">Fomitopsis schrenkii</name>
    <name type="common">Brown rot fungus</name>
    <dbReference type="NCBI Taxonomy" id="2126942"/>
    <lineage>
        <taxon>Eukaryota</taxon>
        <taxon>Fungi</taxon>
        <taxon>Dikarya</taxon>
        <taxon>Basidiomycota</taxon>
        <taxon>Agaricomycotina</taxon>
        <taxon>Agaricomycetes</taxon>
        <taxon>Polyporales</taxon>
        <taxon>Fomitopsis</taxon>
    </lineage>
</organism>
<dbReference type="OrthoDB" id="2787271at2759"/>
<dbReference type="HOGENOM" id="CLU_050880_0_0_1"/>
<evidence type="ECO:0000313" key="2">
    <source>
        <dbReference type="EMBL" id="EPS95303.1"/>
    </source>
</evidence>
<name>S8DVU0_FOMSC</name>
<sequence length="439" mass="46414">MSLLSLTPDVLAPVLALISTSDALALARVSRAAHALALPRVLAHVTLGGAFHRPAHRPSPNAQLRAFCAHPEHAPLVHSLELRRDAVRRERAYDIDADAVRLLAGVVARASALQCVTLWGFAQLVDACPDIVEAFACCDRLQTVILGGDVPALDVLQRAFPYVRNLEFVEGGGASFPLARHSAPAPCTANAWSNIDRFSAGRAPALSHATQTLHARHLVLQDPVPNDDAAIEDTLAFIKHARPFVLSVTVDADVSDDAFVERLRDVCVGDGRGGYEGVRFLELALSGCRSLAAVEDWMIRITPALSALPLAGLALRSATPAAFPTPRPTPAASPLSSPPLGPATPATLDADVGALALDDRAKTVYGAPRRAPPERAALAKILGAAALGLRWLALEPAGAGAEGVEWFEVGGARAERPRCLGQTEAARVRRRLDGLGKWD</sequence>
<feature type="region of interest" description="Disordered" evidence="1">
    <location>
        <begin position="322"/>
        <end position="344"/>
    </location>
</feature>
<evidence type="ECO:0008006" key="4">
    <source>
        <dbReference type="Google" id="ProtNLM"/>
    </source>
</evidence>
<evidence type="ECO:0000256" key="1">
    <source>
        <dbReference type="SAM" id="MobiDB-lite"/>
    </source>
</evidence>
<dbReference type="EMBL" id="KE504210">
    <property type="protein sequence ID" value="EPS95303.1"/>
    <property type="molecule type" value="Genomic_DNA"/>
</dbReference>
<accession>S8DVU0</accession>
<dbReference type="Proteomes" id="UP000015241">
    <property type="component" value="Unassembled WGS sequence"/>
</dbReference>
<gene>
    <name evidence="2" type="ORF">FOMPIDRAFT_1019526</name>
</gene>
<dbReference type="InParanoid" id="S8DVU0"/>
<proteinExistence type="predicted"/>